<dbReference type="GO" id="GO:0003677">
    <property type="term" value="F:DNA binding"/>
    <property type="evidence" value="ECO:0007669"/>
    <property type="project" value="InterPro"/>
</dbReference>
<gene>
    <name evidence="2" type="ORF">PACLA_8A022348</name>
</gene>
<accession>A0A7D9D688</accession>
<evidence type="ECO:0000313" key="2">
    <source>
        <dbReference type="EMBL" id="CAB3976805.1"/>
    </source>
</evidence>
<dbReference type="Pfam" id="PF04471">
    <property type="entry name" value="Mrr_cat"/>
    <property type="match status" value="1"/>
</dbReference>
<protein>
    <submittedName>
        <fullName evidence="2">Uncharacterized protein LOC110240864</fullName>
    </submittedName>
</protein>
<evidence type="ECO:0000259" key="1">
    <source>
        <dbReference type="Pfam" id="PF04471"/>
    </source>
</evidence>
<dbReference type="GO" id="GO:0004519">
    <property type="term" value="F:endonuclease activity"/>
    <property type="evidence" value="ECO:0007669"/>
    <property type="project" value="InterPro"/>
</dbReference>
<reference evidence="2" key="1">
    <citation type="submission" date="2020-04" db="EMBL/GenBank/DDBJ databases">
        <authorList>
            <person name="Alioto T."/>
            <person name="Alioto T."/>
            <person name="Gomez Garrido J."/>
        </authorList>
    </citation>
    <scope>NUCLEOTIDE SEQUENCE</scope>
    <source>
        <strain evidence="2">A484AB</strain>
    </source>
</reference>
<comment type="caution">
    <text evidence="2">The sequence shown here is derived from an EMBL/GenBank/DDBJ whole genome shotgun (WGS) entry which is preliminary data.</text>
</comment>
<dbReference type="Proteomes" id="UP001152795">
    <property type="component" value="Unassembled WGS sequence"/>
</dbReference>
<dbReference type="OrthoDB" id="5953823at2759"/>
<feature type="domain" description="Restriction endonuclease type IV Mrr" evidence="1">
    <location>
        <begin position="181"/>
        <end position="237"/>
    </location>
</feature>
<evidence type="ECO:0000313" key="3">
    <source>
        <dbReference type="Proteomes" id="UP001152795"/>
    </source>
</evidence>
<keyword evidence="3" id="KW-1185">Reference proteome</keyword>
<name>A0A7D9D688_PARCT</name>
<dbReference type="EMBL" id="CACRXK020000014">
    <property type="protein sequence ID" value="CAB3976805.1"/>
    <property type="molecule type" value="Genomic_DNA"/>
</dbReference>
<dbReference type="AlphaFoldDB" id="A0A7D9D688"/>
<proteinExistence type="predicted"/>
<organism evidence="2 3">
    <name type="scientific">Paramuricea clavata</name>
    <name type="common">Red gorgonian</name>
    <name type="synonym">Violescent sea-whip</name>
    <dbReference type="NCBI Taxonomy" id="317549"/>
    <lineage>
        <taxon>Eukaryota</taxon>
        <taxon>Metazoa</taxon>
        <taxon>Cnidaria</taxon>
        <taxon>Anthozoa</taxon>
        <taxon>Octocorallia</taxon>
        <taxon>Malacalcyonacea</taxon>
        <taxon>Plexauridae</taxon>
        <taxon>Paramuricea</taxon>
    </lineage>
</organism>
<dbReference type="GO" id="GO:0009307">
    <property type="term" value="P:DNA restriction-modification system"/>
    <property type="evidence" value="ECO:0007669"/>
    <property type="project" value="InterPro"/>
</dbReference>
<sequence length="356" mass="40046">MAEPVEKKPRRTRTIELDLERSPEWPKWVEDAEDSALLELFEIGVKVKGSFAINITENSEYIEKILGEKLNPVYQQINAMSTQFVKVQNGVTTSLTNMQSGVMAMNTKLVGEVQEVARKVPPLDSLNSKINEVLRPVQRCDDNLIKLVNKYENPAIKGALGEAEVLTILRDHFPNYTIRSVAGQGRKADIEITSAQSSQKYLVEVKDHERAVPAKEIEKFKKNVSDNKVKVGILFSLRSGISVHASHGRFTIKFEDNQYYIYVPNALKERKDLIVWIVVLADQLAVLNQGLTDTQTKVVTNLLTEFQQSMDRSKNCKTHLEALKGSVAALEENMEPLLKVIQNAKTKLNSALNKNS</sequence>
<dbReference type="InterPro" id="IPR007560">
    <property type="entry name" value="Restrct_endonuc_IV_Mrr"/>
</dbReference>